<keyword evidence="5" id="KW-0539">Nucleus</keyword>
<comment type="caution">
    <text evidence="8">The sequence shown here is derived from an EMBL/GenBank/DDBJ whole genome shotgun (WGS) entry which is preliminary data.</text>
</comment>
<proteinExistence type="predicted"/>
<gene>
    <name evidence="8" type="ORF">LTR84_001364</name>
</gene>
<dbReference type="PROSITE" id="PS50048">
    <property type="entry name" value="ZN2_CY6_FUNGAL_2"/>
    <property type="match status" value="1"/>
</dbReference>
<keyword evidence="2" id="KW-0805">Transcription regulation</keyword>
<evidence type="ECO:0000256" key="5">
    <source>
        <dbReference type="ARBA" id="ARBA00023242"/>
    </source>
</evidence>
<dbReference type="InterPro" id="IPR052761">
    <property type="entry name" value="Fungal_Detox/Toxin_TFs"/>
</dbReference>
<keyword evidence="1" id="KW-0479">Metal-binding</keyword>
<evidence type="ECO:0000256" key="1">
    <source>
        <dbReference type="ARBA" id="ARBA00022723"/>
    </source>
</evidence>
<accession>A0AAV9NCD6</accession>
<evidence type="ECO:0000256" key="3">
    <source>
        <dbReference type="ARBA" id="ARBA00023125"/>
    </source>
</evidence>
<dbReference type="Proteomes" id="UP001358417">
    <property type="component" value="Unassembled WGS sequence"/>
</dbReference>
<dbReference type="Gene3D" id="4.10.240.10">
    <property type="entry name" value="Zn(2)-C6 fungal-type DNA-binding domain"/>
    <property type="match status" value="1"/>
</dbReference>
<feature type="domain" description="Zn(2)-C6 fungal-type" evidence="7">
    <location>
        <begin position="44"/>
        <end position="75"/>
    </location>
</feature>
<keyword evidence="4" id="KW-0804">Transcription</keyword>
<dbReference type="PANTHER" id="PTHR47425">
    <property type="entry name" value="FARB-RELATED"/>
    <property type="match status" value="1"/>
</dbReference>
<dbReference type="SMART" id="SM00066">
    <property type="entry name" value="GAL4"/>
    <property type="match status" value="1"/>
</dbReference>
<dbReference type="PANTHER" id="PTHR47425:SF3">
    <property type="entry name" value="ZN(II)2CYS6 TRANSCRIPTION FACTOR (EUROFUNG)"/>
    <property type="match status" value="1"/>
</dbReference>
<organism evidence="8 9">
    <name type="scientific">Exophiala bonariae</name>
    <dbReference type="NCBI Taxonomy" id="1690606"/>
    <lineage>
        <taxon>Eukaryota</taxon>
        <taxon>Fungi</taxon>
        <taxon>Dikarya</taxon>
        <taxon>Ascomycota</taxon>
        <taxon>Pezizomycotina</taxon>
        <taxon>Eurotiomycetes</taxon>
        <taxon>Chaetothyriomycetidae</taxon>
        <taxon>Chaetothyriales</taxon>
        <taxon>Herpotrichiellaceae</taxon>
        <taxon>Exophiala</taxon>
    </lineage>
</organism>
<evidence type="ECO:0000256" key="2">
    <source>
        <dbReference type="ARBA" id="ARBA00023015"/>
    </source>
</evidence>
<dbReference type="SMART" id="SM00906">
    <property type="entry name" value="Fungal_trans"/>
    <property type="match status" value="1"/>
</dbReference>
<keyword evidence="3" id="KW-0238">DNA-binding</keyword>
<dbReference type="Pfam" id="PF00172">
    <property type="entry name" value="Zn_clus"/>
    <property type="match status" value="1"/>
</dbReference>
<keyword evidence="9" id="KW-1185">Reference proteome</keyword>
<dbReference type="GO" id="GO:0000981">
    <property type="term" value="F:DNA-binding transcription factor activity, RNA polymerase II-specific"/>
    <property type="evidence" value="ECO:0007669"/>
    <property type="project" value="InterPro"/>
</dbReference>
<dbReference type="GO" id="GO:0006351">
    <property type="term" value="P:DNA-templated transcription"/>
    <property type="evidence" value="ECO:0007669"/>
    <property type="project" value="InterPro"/>
</dbReference>
<evidence type="ECO:0000313" key="8">
    <source>
        <dbReference type="EMBL" id="KAK5054473.1"/>
    </source>
</evidence>
<dbReference type="Pfam" id="PF04082">
    <property type="entry name" value="Fungal_trans"/>
    <property type="match status" value="1"/>
</dbReference>
<dbReference type="AlphaFoldDB" id="A0AAV9NCD6"/>
<dbReference type="GO" id="GO:0008270">
    <property type="term" value="F:zinc ion binding"/>
    <property type="evidence" value="ECO:0007669"/>
    <property type="project" value="InterPro"/>
</dbReference>
<dbReference type="CDD" id="cd00067">
    <property type="entry name" value="GAL4"/>
    <property type="match status" value="1"/>
</dbReference>
<dbReference type="CDD" id="cd12148">
    <property type="entry name" value="fungal_TF_MHR"/>
    <property type="match status" value="1"/>
</dbReference>
<evidence type="ECO:0000256" key="4">
    <source>
        <dbReference type="ARBA" id="ARBA00023163"/>
    </source>
</evidence>
<dbReference type="GO" id="GO:0003677">
    <property type="term" value="F:DNA binding"/>
    <property type="evidence" value="ECO:0007669"/>
    <property type="project" value="UniProtKB-KW"/>
</dbReference>
<dbReference type="GeneID" id="89969584"/>
<dbReference type="PROSITE" id="PS00463">
    <property type="entry name" value="ZN2_CY6_FUNGAL_1"/>
    <property type="match status" value="1"/>
</dbReference>
<evidence type="ECO:0000259" key="7">
    <source>
        <dbReference type="PROSITE" id="PS50048"/>
    </source>
</evidence>
<feature type="region of interest" description="Disordered" evidence="6">
    <location>
        <begin position="1"/>
        <end position="25"/>
    </location>
</feature>
<dbReference type="InterPro" id="IPR036864">
    <property type="entry name" value="Zn2-C6_fun-type_DNA-bd_sf"/>
</dbReference>
<dbReference type="InterPro" id="IPR007219">
    <property type="entry name" value="XnlR_reg_dom"/>
</dbReference>
<dbReference type="RefSeq" id="XP_064707246.1">
    <property type="nucleotide sequence ID" value="XM_064844988.1"/>
</dbReference>
<dbReference type="EMBL" id="JAVRRD010000010">
    <property type="protein sequence ID" value="KAK5054473.1"/>
    <property type="molecule type" value="Genomic_DNA"/>
</dbReference>
<evidence type="ECO:0000256" key="6">
    <source>
        <dbReference type="SAM" id="MobiDB-lite"/>
    </source>
</evidence>
<evidence type="ECO:0000313" key="9">
    <source>
        <dbReference type="Proteomes" id="UP001358417"/>
    </source>
</evidence>
<protein>
    <recommendedName>
        <fullName evidence="7">Zn(2)-C6 fungal-type domain-containing protein</fullName>
    </recommendedName>
</protein>
<name>A0AAV9NCD6_9EURO</name>
<reference evidence="8 9" key="1">
    <citation type="submission" date="2023-08" db="EMBL/GenBank/DDBJ databases">
        <title>Black Yeasts Isolated from many extreme environments.</title>
        <authorList>
            <person name="Coleine C."/>
            <person name="Stajich J.E."/>
            <person name="Selbmann L."/>
        </authorList>
    </citation>
    <scope>NUCLEOTIDE SEQUENCE [LARGE SCALE GENOMIC DNA]</scope>
    <source>
        <strain evidence="8 9">CCFEE 5792</strain>
    </source>
</reference>
<dbReference type="SUPFAM" id="SSF57701">
    <property type="entry name" value="Zn2/Cys6 DNA-binding domain"/>
    <property type="match status" value="1"/>
</dbReference>
<sequence length="787" mass="87525">MDNDHPKAWCPTPEAPAASAPDLGVQETTPAYRTSMRKHRASVACNYCRFRKVKCSVVGGNPCYNCILEQVECVLPQRRPRGKPKAQIPSVAPRVISPAVPKSIRPATEPASTWSESRITPDLPRHIDESVSPTPIPPPPRDTLGGDISSKSWSTHETIAPDCNFDWYAAATQSLTSPISSDETIAPSNARVHLSYTAFQDQDLSSLVQPTSSDFSVEDLVYLRQKGALTLPDPDLRNDLLKSYVDLVHPCLPLIDLNSFQASIRNPARHGRISLLLLQAIMFSASAWADVKLVRQAGFLTRDEMRRAFYLKTKLLYDFNYERDRIAIVQSLVLLTTWWVTPTEQKDGYYWCSLALAVAKSIGLHRDAHSEGLSASVRKLRRRIWWCCLMRDALTSLGTNRAPRVQSHDFTVTPLTLEDMHHSDNSLNTNSLLNSSDQAQAKLASIFIASTKLCRILSTIIDLLYAENPIGHIGILYPKQDNKHNAGPTHTRPVDGLEKLEMCEQDLQQWRDQMPDDLLHQFPVPVITSSAEEAMIIHRALLAMLYLVAQFCLHRPRALADRMGLGASQNQIRGSQTSMRAAAESLNKIVMDLYRVDLMRRLPGTSISCILTISWSHVFDLQSPSDEVRRGGARRFEECKLALRELVDTNVAAEWAIGFLDFAASHVSRLFKKKQIRLIPQDGELGRTMSSSTQHIATPATSKTNANSAVASEAPAQDCTNTNLFELQTRQGSGVGPLDYEDLAVGSGFNLPDDDLFNLDFSNLTDMWVAMPTIAWDPSRNSPSACS</sequence>
<dbReference type="InterPro" id="IPR001138">
    <property type="entry name" value="Zn2Cys6_DnaBD"/>
</dbReference>